<reference evidence="1" key="1">
    <citation type="submission" date="2015-04" db="UniProtKB">
        <authorList>
            <consortium name="EnsemblPlants"/>
        </authorList>
    </citation>
    <scope>IDENTIFICATION</scope>
</reference>
<evidence type="ECO:0000313" key="1">
    <source>
        <dbReference type="EnsemblPlants" id="OPUNC06G17510.3"/>
    </source>
</evidence>
<keyword evidence="2" id="KW-1185">Reference proteome</keyword>
<reference evidence="1" key="2">
    <citation type="submission" date="2018-05" db="EMBL/GenBank/DDBJ databases">
        <title>OpunRS2 (Oryza punctata Reference Sequence Version 2).</title>
        <authorList>
            <person name="Zhang J."/>
            <person name="Kudrna D."/>
            <person name="Lee S."/>
            <person name="Talag J."/>
            <person name="Welchert J."/>
            <person name="Wing R.A."/>
        </authorList>
    </citation>
    <scope>NUCLEOTIDE SEQUENCE [LARGE SCALE GENOMIC DNA]</scope>
</reference>
<dbReference type="Proteomes" id="UP000026962">
    <property type="component" value="Chromosome 6"/>
</dbReference>
<dbReference type="EnsemblPlants" id="OPUNC06G17510.3">
    <property type="protein sequence ID" value="OPUNC06G17510.3"/>
    <property type="gene ID" value="OPUNC06G17510"/>
</dbReference>
<proteinExistence type="predicted"/>
<protein>
    <submittedName>
        <fullName evidence="1">Uncharacterized protein</fullName>
    </submittedName>
</protein>
<sequence>MLVHVAFQRGTEKKNKKRDLHISLHLSLGHICSSLLVLGMDELEAEAGFPKPPGSGLPCPGGKHGYRAVTVVTVVTVVNRTKLNKIYQNFKLFLNLFEFKEVFTVFLLSYTAVSAVTTVTARLPVVLETLG</sequence>
<dbReference type="Gramene" id="OPUNC06G17510.3">
    <property type="protein sequence ID" value="OPUNC06G17510.3"/>
    <property type="gene ID" value="OPUNC06G17510"/>
</dbReference>
<name>A0A0E0LCY0_ORYPU</name>
<organism evidence="1">
    <name type="scientific">Oryza punctata</name>
    <name type="common">Red rice</name>
    <dbReference type="NCBI Taxonomy" id="4537"/>
    <lineage>
        <taxon>Eukaryota</taxon>
        <taxon>Viridiplantae</taxon>
        <taxon>Streptophyta</taxon>
        <taxon>Embryophyta</taxon>
        <taxon>Tracheophyta</taxon>
        <taxon>Spermatophyta</taxon>
        <taxon>Magnoliopsida</taxon>
        <taxon>Liliopsida</taxon>
        <taxon>Poales</taxon>
        <taxon>Poaceae</taxon>
        <taxon>BOP clade</taxon>
        <taxon>Oryzoideae</taxon>
        <taxon>Oryzeae</taxon>
        <taxon>Oryzinae</taxon>
        <taxon>Oryza</taxon>
    </lineage>
</organism>
<accession>A0A0E0LCY0</accession>
<dbReference type="AlphaFoldDB" id="A0A0E0LCY0"/>
<dbReference type="HOGENOM" id="CLU_1930950_0_0_1"/>
<evidence type="ECO:0000313" key="2">
    <source>
        <dbReference type="Proteomes" id="UP000026962"/>
    </source>
</evidence>